<reference evidence="8 9" key="1">
    <citation type="submission" date="2018-08" db="EMBL/GenBank/DDBJ databases">
        <title>A genome reference for cultivated species of the human gut microbiota.</title>
        <authorList>
            <person name="Zou Y."/>
            <person name="Xue W."/>
            <person name="Luo G."/>
        </authorList>
    </citation>
    <scope>NUCLEOTIDE SEQUENCE [LARGE SCALE GENOMIC DNA]</scope>
    <source>
        <strain evidence="6 9">AF14-18</strain>
        <strain evidence="7 8">AM35-14</strain>
    </source>
</reference>
<dbReference type="InterPro" id="IPR050661">
    <property type="entry name" value="BglG_antiterminators"/>
</dbReference>
<evidence type="ECO:0000313" key="9">
    <source>
        <dbReference type="Proteomes" id="UP000284543"/>
    </source>
</evidence>
<evidence type="ECO:0000313" key="6">
    <source>
        <dbReference type="EMBL" id="RGV73996.1"/>
    </source>
</evidence>
<keyword evidence="1" id="KW-0805">Transcription regulation</keyword>
<dbReference type="GO" id="GO:0006355">
    <property type="term" value="P:regulation of DNA-templated transcription"/>
    <property type="evidence" value="ECO:0007669"/>
    <property type="project" value="InterPro"/>
</dbReference>
<dbReference type="CDD" id="cd05568">
    <property type="entry name" value="PTS_IIB_bgl_like"/>
    <property type="match status" value="1"/>
</dbReference>
<dbReference type="InterPro" id="IPR036390">
    <property type="entry name" value="WH_DNA-bd_sf"/>
</dbReference>
<dbReference type="AlphaFoldDB" id="A0A414AW23"/>
<dbReference type="SUPFAM" id="SSF55804">
    <property type="entry name" value="Phoshotransferase/anion transport protein"/>
    <property type="match status" value="1"/>
</dbReference>
<evidence type="ECO:0008006" key="10">
    <source>
        <dbReference type="Google" id="ProtNLM"/>
    </source>
</evidence>
<feature type="domain" description="PRD" evidence="5">
    <location>
        <begin position="294"/>
        <end position="399"/>
    </location>
</feature>
<sequence length="692" mass="80159">MKKRSTEILQRLLKNPNEELSLKKLTDDYNITEKTLKGDVQELVEFARESGFGHSVYWDNHILRLDDRKHISEFMDAVYSMDPYQYKMSLEERKVYIIIELLCHDGYYSMQQLADELYVTRNTIINDCRLVDEYVKKYGIIFVAKSKKGILLQTEEDKTRGLLIDIFKGLIPSIKCEKDFFVRFIIRRAGFICPLTDVIYYMNCFTKDNNIIFAKDVFFEIAICIFVLLNRLEQTGFAENSTEPGLPQLQLDTIGNMIHYVAEELGYSAIGHNGILVMERQILLRNLHPQVQSINDFELYGVICHFLLEISREIDVDIQSDNLLVESLISHVKGMNNWNDADYDWDIGYETSGEFPRIRELAEDKFCILEKYLQYSLTPKMKDSIIIHICAALLRGRKNSSPLGVIISCPGSMATSKYLEAQIKNYFNFYVVDTMTTRQVEASKGCFDQVDFVISTVPIQDCVLPVAVVSPLITVEDINKIQNLAFKQKKTVLPDARERFPVLSKIYAIYDSGDRRKIEYLDRELKQILEDAFYVESKIGKEFALLNMLKIKYIKARDGKMAWREAMKAASEDLIRDGYFDERYVREAIGNVEEYGSYIIVNKGIALAHARKESGVYEDGLSLLVSKDGILFDEGETVHLLFFFSQKGETDYLDLFKEIIKLGKDQNDVDRIRNLTDSMEIYRTMWEILSRN</sequence>
<dbReference type="Gene3D" id="1.10.10.10">
    <property type="entry name" value="Winged helix-like DNA-binding domain superfamily/Winged helix DNA-binding domain"/>
    <property type="match status" value="2"/>
</dbReference>
<dbReference type="InterPro" id="IPR002178">
    <property type="entry name" value="PTS_EIIA_type-2_dom"/>
</dbReference>
<dbReference type="Proteomes" id="UP000284543">
    <property type="component" value="Unassembled WGS sequence"/>
</dbReference>
<dbReference type="PROSITE" id="PS51099">
    <property type="entry name" value="PTS_EIIB_TYPE_2"/>
    <property type="match status" value="1"/>
</dbReference>
<dbReference type="InterPro" id="IPR036388">
    <property type="entry name" value="WH-like_DNA-bd_sf"/>
</dbReference>
<feature type="domain" description="PTS EIIB type-2" evidence="4">
    <location>
        <begin position="403"/>
        <end position="493"/>
    </location>
</feature>
<dbReference type="InterPro" id="IPR013011">
    <property type="entry name" value="PTS_EIIB_2"/>
</dbReference>
<evidence type="ECO:0000259" key="5">
    <source>
        <dbReference type="PROSITE" id="PS51372"/>
    </source>
</evidence>
<keyword evidence="2" id="KW-0804">Transcription</keyword>
<dbReference type="KEGG" id="cbol:CGC65_09850"/>
<evidence type="ECO:0000259" key="4">
    <source>
        <dbReference type="PROSITE" id="PS51099"/>
    </source>
</evidence>
<evidence type="ECO:0000259" key="3">
    <source>
        <dbReference type="PROSITE" id="PS51094"/>
    </source>
</evidence>
<gene>
    <name evidence="7" type="ORF">DW839_12295</name>
    <name evidence="6" type="ORF">DWW02_18525</name>
</gene>
<comment type="caution">
    <text evidence="7">The sequence shown here is derived from an EMBL/GenBank/DDBJ whole genome shotgun (WGS) entry which is preliminary data.</text>
</comment>
<dbReference type="Proteomes" id="UP000283975">
    <property type="component" value="Unassembled WGS sequence"/>
</dbReference>
<evidence type="ECO:0000313" key="7">
    <source>
        <dbReference type="EMBL" id="RHC55941.1"/>
    </source>
</evidence>
<dbReference type="EMBL" id="QRZM01000008">
    <property type="protein sequence ID" value="RGV73996.1"/>
    <property type="molecule type" value="Genomic_DNA"/>
</dbReference>
<dbReference type="PROSITE" id="PS51372">
    <property type="entry name" value="PRD_2"/>
    <property type="match status" value="1"/>
</dbReference>
<evidence type="ECO:0000256" key="2">
    <source>
        <dbReference type="ARBA" id="ARBA00023163"/>
    </source>
</evidence>
<dbReference type="InterPro" id="IPR011608">
    <property type="entry name" value="PRD"/>
</dbReference>
<protein>
    <recommendedName>
        <fullName evidence="10">PTS system EIIA component</fullName>
    </recommendedName>
</protein>
<dbReference type="PROSITE" id="PS51094">
    <property type="entry name" value="PTS_EIIA_TYPE_2"/>
    <property type="match status" value="1"/>
</dbReference>
<feature type="domain" description="PTS EIIA type-2" evidence="3">
    <location>
        <begin position="547"/>
        <end position="688"/>
    </location>
</feature>
<dbReference type="Pfam" id="PF00359">
    <property type="entry name" value="PTS_EIIA_2"/>
    <property type="match status" value="1"/>
</dbReference>
<dbReference type="Gene3D" id="3.40.930.10">
    <property type="entry name" value="Mannitol-specific EII, Chain A"/>
    <property type="match status" value="1"/>
</dbReference>
<accession>A0A414AW23</accession>
<dbReference type="PANTHER" id="PTHR30185:SF18">
    <property type="entry name" value="TRANSCRIPTIONAL REGULATOR MTLR"/>
    <property type="match status" value="1"/>
</dbReference>
<dbReference type="GO" id="GO:0008982">
    <property type="term" value="F:protein-N(PI)-phosphohistidine-sugar phosphotransferase activity"/>
    <property type="evidence" value="ECO:0007669"/>
    <property type="project" value="InterPro"/>
</dbReference>
<dbReference type="SUPFAM" id="SSF46785">
    <property type="entry name" value="Winged helix' DNA-binding domain"/>
    <property type="match status" value="1"/>
</dbReference>
<dbReference type="InterPro" id="IPR016152">
    <property type="entry name" value="PTrfase/Anion_transptr"/>
</dbReference>
<dbReference type="EMBL" id="QSHZ01000011">
    <property type="protein sequence ID" value="RHC55941.1"/>
    <property type="molecule type" value="Genomic_DNA"/>
</dbReference>
<dbReference type="Gene3D" id="3.40.50.2300">
    <property type="match status" value="1"/>
</dbReference>
<dbReference type="RefSeq" id="WP_002569557.1">
    <property type="nucleotide sequence ID" value="NZ_CABKUK010000008.1"/>
</dbReference>
<dbReference type="GO" id="GO:0009401">
    <property type="term" value="P:phosphoenolpyruvate-dependent sugar phosphotransferase system"/>
    <property type="evidence" value="ECO:0007669"/>
    <property type="project" value="InterPro"/>
</dbReference>
<evidence type="ECO:0000313" key="8">
    <source>
        <dbReference type="Proteomes" id="UP000283975"/>
    </source>
</evidence>
<name>A0A414AW23_9FIRM</name>
<dbReference type="PANTHER" id="PTHR30185">
    <property type="entry name" value="CRYPTIC BETA-GLUCOSIDE BGL OPERON ANTITERMINATOR"/>
    <property type="match status" value="1"/>
</dbReference>
<evidence type="ECO:0000256" key="1">
    <source>
        <dbReference type="ARBA" id="ARBA00023015"/>
    </source>
</evidence>
<organism evidence="7 8">
    <name type="scientific">Enterocloster bolteae</name>
    <dbReference type="NCBI Taxonomy" id="208479"/>
    <lineage>
        <taxon>Bacteria</taxon>
        <taxon>Bacillati</taxon>
        <taxon>Bacillota</taxon>
        <taxon>Clostridia</taxon>
        <taxon>Lachnospirales</taxon>
        <taxon>Lachnospiraceae</taxon>
        <taxon>Enterocloster</taxon>
    </lineage>
</organism>
<proteinExistence type="predicted"/>